<dbReference type="EMBL" id="QHKM01000006">
    <property type="protein sequence ID" value="RAK64698.1"/>
    <property type="molecule type" value="Genomic_DNA"/>
</dbReference>
<dbReference type="OrthoDB" id="7059163at2"/>
<dbReference type="Gene3D" id="2.60.120.10">
    <property type="entry name" value="Jelly Rolls"/>
    <property type="match status" value="1"/>
</dbReference>
<keyword evidence="2" id="KW-1185">Reference proteome</keyword>
<gene>
    <name evidence="1" type="ORF">DLM85_18630</name>
</gene>
<dbReference type="Proteomes" id="UP000248553">
    <property type="component" value="Unassembled WGS sequence"/>
</dbReference>
<evidence type="ECO:0008006" key="3">
    <source>
        <dbReference type="Google" id="ProtNLM"/>
    </source>
</evidence>
<sequence length="446" mass="50011">MSHHEQLFFNAPASRLIAPPPQAARRLLKSAPADKPGTERLIVVGQGVLAVTLNRQAAFSLTLQDPERRHGFRLEVTEKQARFAHLHDGQWRTYEPQPATAGHPQALPYGDQQPTFFYKEGGGLDKSDQCPYWLSLDSNNGLLRYGKGEVRRNTLLAELSFPIQPPVPEKQAADPYAWVRTVATVSFEAEVVQPFKVYRDPVIVDPAMVVVDRNQLTMDDIARNRATVAANLTPTCQLLYDNVSGAQFTLNTPDFPDFAQAIEASIASPDGWCYQTLLEKAGEFGGSNPDETYLRITLGLNQGDSPGIPYVMEIWPPGHYSPLHNHGGANAVIRVLHGEITVSLFPMLSEYHQQPFMIAKFGPGDVTWISPELNQNHQLHNTNVTGPTCITIQCYLYGEGNTTHYKYFDYLNEHGQIKQFTPNSDMSFLEFKALMKREWLSRYRPG</sequence>
<name>A0A328BI16_9BACT</name>
<accession>A0A328BI16</accession>
<dbReference type="RefSeq" id="WP_111479672.1">
    <property type="nucleotide sequence ID" value="NZ_QHKM01000006.1"/>
</dbReference>
<organism evidence="1 2">
    <name type="scientific">Hymenobacter edaphi</name>
    <dbReference type="NCBI Taxonomy" id="2211146"/>
    <lineage>
        <taxon>Bacteria</taxon>
        <taxon>Pseudomonadati</taxon>
        <taxon>Bacteroidota</taxon>
        <taxon>Cytophagia</taxon>
        <taxon>Cytophagales</taxon>
        <taxon>Hymenobacteraceae</taxon>
        <taxon>Hymenobacter</taxon>
    </lineage>
</organism>
<reference evidence="2" key="1">
    <citation type="submission" date="2018-05" db="EMBL/GenBank/DDBJ databases">
        <authorList>
            <person name="Nie L."/>
        </authorList>
    </citation>
    <scope>NUCLEOTIDE SEQUENCE [LARGE SCALE GENOMIC DNA]</scope>
    <source>
        <strain evidence="2">NL</strain>
    </source>
</reference>
<evidence type="ECO:0000313" key="2">
    <source>
        <dbReference type="Proteomes" id="UP000248553"/>
    </source>
</evidence>
<dbReference type="SUPFAM" id="SSF51182">
    <property type="entry name" value="RmlC-like cupins"/>
    <property type="match status" value="1"/>
</dbReference>
<protein>
    <recommendedName>
        <fullName evidence="3">Cysteine dioxygenase</fullName>
    </recommendedName>
</protein>
<dbReference type="InterPro" id="IPR014710">
    <property type="entry name" value="RmlC-like_jellyroll"/>
</dbReference>
<dbReference type="InterPro" id="IPR011051">
    <property type="entry name" value="RmlC_Cupin_sf"/>
</dbReference>
<dbReference type="AlphaFoldDB" id="A0A328BI16"/>
<dbReference type="CDD" id="cd10548">
    <property type="entry name" value="cupin_CDO"/>
    <property type="match status" value="1"/>
</dbReference>
<evidence type="ECO:0000313" key="1">
    <source>
        <dbReference type="EMBL" id="RAK64698.1"/>
    </source>
</evidence>
<proteinExistence type="predicted"/>
<comment type="caution">
    <text evidence="1">The sequence shown here is derived from an EMBL/GenBank/DDBJ whole genome shotgun (WGS) entry which is preliminary data.</text>
</comment>